<keyword evidence="1" id="KW-0472">Membrane</keyword>
<evidence type="ECO:0000313" key="2">
    <source>
        <dbReference type="EMBL" id="VYU11853.1"/>
    </source>
</evidence>
<name>A0A6N3CFB4_STROR</name>
<organism evidence="2">
    <name type="scientific">Streptococcus oralis</name>
    <dbReference type="NCBI Taxonomy" id="1303"/>
    <lineage>
        <taxon>Bacteria</taxon>
        <taxon>Bacillati</taxon>
        <taxon>Bacillota</taxon>
        <taxon>Bacilli</taxon>
        <taxon>Lactobacillales</taxon>
        <taxon>Streptococcaceae</taxon>
        <taxon>Streptococcus</taxon>
    </lineage>
</organism>
<dbReference type="EMBL" id="CACRUL010000015">
    <property type="protein sequence ID" value="VYU11853.1"/>
    <property type="molecule type" value="Genomic_DNA"/>
</dbReference>
<evidence type="ECO:0008006" key="3">
    <source>
        <dbReference type="Google" id="ProtNLM"/>
    </source>
</evidence>
<dbReference type="InterPro" id="IPR005325">
    <property type="entry name" value="DUF308_memb"/>
</dbReference>
<dbReference type="RefSeq" id="WP_156676834.1">
    <property type="nucleotide sequence ID" value="NZ_CACRUL010000015.1"/>
</dbReference>
<feature type="transmembrane region" description="Helical" evidence="1">
    <location>
        <begin position="148"/>
        <end position="170"/>
    </location>
</feature>
<gene>
    <name evidence="2" type="ORF">SRLFYP117_01086</name>
</gene>
<keyword evidence="1" id="KW-1133">Transmembrane helix</keyword>
<evidence type="ECO:0000256" key="1">
    <source>
        <dbReference type="SAM" id="Phobius"/>
    </source>
</evidence>
<sequence>MHHISKYSLLLSSFLFCGIGFVLFVNPIEKIATFSWLISLGFFLISVSRLSRYYRQRTQATLSDPYLFQSAVSLVFAVYLLLYGYKTLPIVFPITLGIWLLYKSALSLRKAHYLSKRSEELSKKFTFWGLIQLFTGLFLIISPLSISIFLLHILGLFFFVIGVQSLRLFLKLHNNEE</sequence>
<reference evidence="2" key="1">
    <citation type="submission" date="2019-11" db="EMBL/GenBank/DDBJ databases">
        <authorList>
            <person name="Feng L."/>
        </authorList>
    </citation>
    <scope>NUCLEOTIDE SEQUENCE</scope>
    <source>
        <strain evidence="2">SrubneriLFYP117</strain>
    </source>
</reference>
<dbReference type="Pfam" id="PF03729">
    <property type="entry name" value="DUF308"/>
    <property type="match status" value="1"/>
</dbReference>
<feature type="transmembrane region" description="Helical" evidence="1">
    <location>
        <begin position="34"/>
        <end position="54"/>
    </location>
</feature>
<feature type="transmembrane region" description="Helical" evidence="1">
    <location>
        <begin position="66"/>
        <end position="82"/>
    </location>
</feature>
<proteinExistence type="predicted"/>
<accession>A0A6N3CFB4</accession>
<keyword evidence="1" id="KW-0812">Transmembrane</keyword>
<protein>
    <recommendedName>
        <fullName evidence="3">DUF308 domain-containing protein</fullName>
    </recommendedName>
</protein>
<feature type="transmembrane region" description="Helical" evidence="1">
    <location>
        <begin position="125"/>
        <end position="142"/>
    </location>
</feature>
<feature type="transmembrane region" description="Helical" evidence="1">
    <location>
        <begin position="7"/>
        <end position="28"/>
    </location>
</feature>
<dbReference type="AlphaFoldDB" id="A0A6N3CFB4"/>
<feature type="transmembrane region" description="Helical" evidence="1">
    <location>
        <begin position="88"/>
        <end position="105"/>
    </location>
</feature>